<evidence type="ECO:0000259" key="2">
    <source>
        <dbReference type="Pfam" id="PF05378"/>
    </source>
</evidence>
<dbReference type="InterPro" id="IPR045079">
    <property type="entry name" value="Oxoprolinase-like"/>
</dbReference>
<gene>
    <name evidence="4" type="ORF">F9B16_09355</name>
</gene>
<reference evidence="4 5" key="1">
    <citation type="submission" date="2019-09" db="EMBL/GenBank/DDBJ databases">
        <title>Actinomadura physcomitrii sp. nov., a novel actinomycete isolated from moss [Physcomitrium sphaericum (Ludw) Fuernr].</title>
        <authorList>
            <person name="Liu C."/>
            <person name="Zhuang X."/>
        </authorList>
    </citation>
    <scope>NUCLEOTIDE SEQUENCE [LARGE SCALE GENOMIC DNA]</scope>
    <source>
        <strain evidence="4 5">CYP1-1B</strain>
    </source>
</reference>
<dbReference type="Proteomes" id="UP000483004">
    <property type="component" value="Unassembled WGS sequence"/>
</dbReference>
<dbReference type="GO" id="GO:0017168">
    <property type="term" value="F:5-oxoprolinase (ATP-hydrolyzing) activity"/>
    <property type="evidence" value="ECO:0007669"/>
    <property type="project" value="TreeGrafter"/>
</dbReference>
<dbReference type="SUPFAM" id="SSF53067">
    <property type="entry name" value="Actin-like ATPase domain"/>
    <property type="match status" value="1"/>
</dbReference>
<feature type="domain" description="Acetophenone carboxylase-like C-terminal" evidence="3">
    <location>
        <begin position="519"/>
        <end position="687"/>
    </location>
</feature>
<dbReference type="Pfam" id="PF19278">
    <property type="entry name" value="Hydant_A_C"/>
    <property type="match status" value="1"/>
</dbReference>
<proteinExistence type="predicted"/>
<dbReference type="InterPro" id="IPR008040">
    <property type="entry name" value="Hydant_A_N"/>
</dbReference>
<dbReference type="InterPro" id="IPR002821">
    <property type="entry name" value="Hydantoinase_A"/>
</dbReference>
<sequence>MSFVIGVDVGGTFTDAVAAGSDGRVVSAKAPSTPPDYSGGIIEALTLLAKQWNLTLPELLADTAKFSHGTTSSLNALVMRKVPPVGYLTTAGHRDALYIMNVEGRYLGRPQHELQDPLRQRKPEPLVPRRLAREIVERIDSAGRIVVALDEVRARRAIRELRDAGVSAFAISLLWAFRNPLHERRLKELIDEEAPGAYVALSSEVSPRIREFARAATTVMSSQIGPGLRDYLGRLETRLTELGLRVPLLVMQSSGGAVTATEAPATAITTVGSVLTGGVVGALRLARQTGRRNVIATDVGGTTFLVGLIVDGEPVRTTSTIINQHPVNVPSLQVHAIGSGGGALAWVDQGGHLRVGPLSAQAVPGPACYGHGGLEPTVTDANLVLGILPERGLLGGRRPLSRELAEKAIAERVGRPLGLGTLEAAAAIHAVQNAQTADLLRKVVVESGHDPQDFSVFAFGGAGPAHCAAYAADLGAREVVVPLGGAAAGFSAFGLAGADIMVSAERSDPQPCPMDPGRVAAIFDDLERDVRSRLARQGEALEEQELRREIDLRYSLQLSEVTTPLAAGPVTTASLEDCLTEFERLYQRMHGENTGFRQAGMFAVTFRVHGVGRTPQQLRLPDIGTADSELAASARRPVCLDGTDPIETDVYDYRLLRAGHRINGPAIVEVDTTTVVVPATARGEVDALGNLVMTFG</sequence>
<feature type="domain" description="Hydantoinase A/oxoprolinase" evidence="1">
    <location>
        <begin position="214"/>
        <end position="501"/>
    </location>
</feature>
<organism evidence="4 5">
    <name type="scientific">Actinomadura montaniterrae</name>
    <dbReference type="NCBI Taxonomy" id="1803903"/>
    <lineage>
        <taxon>Bacteria</taxon>
        <taxon>Bacillati</taxon>
        <taxon>Actinomycetota</taxon>
        <taxon>Actinomycetes</taxon>
        <taxon>Streptosporangiales</taxon>
        <taxon>Thermomonosporaceae</taxon>
        <taxon>Actinomadura</taxon>
    </lineage>
</organism>
<dbReference type="PANTHER" id="PTHR11365:SF23">
    <property type="entry name" value="HYPOTHETICAL 5-OXOPROLINASE (EUROFUNG)-RELATED"/>
    <property type="match status" value="1"/>
</dbReference>
<dbReference type="AlphaFoldDB" id="A0A6L3VY48"/>
<dbReference type="GO" id="GO:0006749">
    <property type="term" value="P:glutathione metabolic process"/>
    <property type="evidence" value="ECO:0007669"/>
    <property type="project" value="TreeGrafter"/>
</dbReference>
<dbReference type="InterPro" id="IPR049517">
    <property type="entry name" value="ACX-like_C"/>
</dbReference>
<dbReference type="RefSeq" id="WP_151539606.1">
    <property type="nucleotide sequence ID" value="NZ_WBMR01000018.1"/>
</dbReference>
<evidence type="ECO:0000259" key="3">
    <source>
        <dbReference type="Pfam" id="PF19278"/>
    </source>
</evidence>
<keyword evidence="5" id="KW-1185">Reference proteome</keyword>
<dbReference type="Pfam" id="PF05378">
    <property type="entry name" value="Hydant_A_N"/>
    <property type="match status" value="1"/>
</dbReference>
<dbReference type="OrthoDB" id="9768323at2"/>
<dbReference type="InterPro" id="IPR043129">
    <property type="entry name" value="ATPase_NBD"/>
</dbReference>
<comment type="caution">
    <text evidence="4">The sequence shown here is derived from an EMBL/GenBank/DDBJ whole genome shotgun (WGS) entry which is preliminary data.</text>
</comment>
<feature type="domain" description="Hydantoinase/oxoprolinase N-terminal" evidence="2">
    <location>
        <begin position="5"/>
        <end position="193"/>
    </location>
</feature>
<accession>A0A6L3VY48</accession>
<dbReference type="Pfam" id="PF01968">
    <property type="entry name" value="Hydantoinase_A"/>
    <property type="match status" value="1"/>
</dbReference>
<evidence type="ECO:0000313" key="5">
    <source>
        <dbReference type="Proteomes" id="UP000483004"/>
    </source>
</evidence>
<dbReference type="GO" id="GO:0005829">
    <property type="term" value="C:cytosol"/>
    <property type="evidence" value="ECO:0007669"/>
    <property type="project" value="TreeGrafter"/>
</dbReference>
<name>A0A6L3VY48_9ACTN</name>
<evidence type="ECO:0000259" key="1">
    <source>
        <dbReference type="Pfam" id="PF01968"/>
    </source>
</evidence>
<dbReference type="EMBL" id="WBMR01000018">
    <property type="protein sequence ID" value="KAB2384826.1"/>
    <property type="molecule type" value="Genomic_DNA"/>
</dbReference>
<evidence type="ECO:0000313" key="4">
    <source>
        <dbReference type="EMBL" id="KAB2384826.1"/>
    </source>
</evidence>
<protein>
    <submittedName>
        <fullName evidence="4">Hydantoinase/oxoprolinase family protein</fullName>
    </submittedName>
</protein>
<dbReference type="PANTHER" id="PTHR11365">
    <property type="entry name" value="5-OXOPROLINASE RELATED"/>
    <property type="match status" value="1"/>
</dbReference>